<dbReference type="Proteomes" id="UP000026915">
    <property type="component" value="Chromosome 2"/>
</dbReference>
<dbReference type="HOGENOM" id="CLU_2150460_0_0_1"/>
<gene>
    <name evidence="2" type="ORF">TCM_008624</name>
</gene>
<protein>
    <submittedName>
        <fullName evidence="2">Uncharacterized protein</fullName>
    </submittedName>
</protein>
<dbReference type="Gramene" id="EOX99751">
    <property type="protein sequence ID" value="EOX99751"/>
    <property type="gene ID" value="TCM_008624"/>
</dbReference>
<organism evidence="2 3">
    <name type="scientific">Theobroma cacao</name>
    <name type="common">Cacao</name>
    <name type="synonym">Cocoa</name>
    <dbReference type="NCBI Taxonomy" id="3641"/>
    <lineage>
        <taxon>Eukaryota</taxon>
        <taxon>Viridiplantae</taxon>
        <taxon>Streptophyta</taxon>
        <taxon>Embryophyta</taxon>
        <taxon>Tracheophyta</taxon>
        <taxon>Spermatophyta</taxon>
        <taxon>Magnoliopsida</taxon>
        <taxon>eudicotyledons</taxon>
        <taxon>Gunneridae</taxon>
        <taxon>Pentapetalae</taxon>
        <taxon>rosids</taxon>
        <taxon>malvids</taxon>
        <taxon>Malvales</taxon>
        <taxon>Malvaceae</taxon>
        <taxon>Byttnerioideae</taxon>
        <taxon>Theobroma</taxon>
    </lineage>
</organism>
<name>A0A061E5Z2_THECC</name>
<reference evidence="2 3" key="1">
    <citation type="journal article" date="2013" name="Genome Biol.">
        <title>The genome sequence of the most widely cultivated cacao type and its use to identify candidate genes regulating pod color.</title>
        <authorList>
            <person name="Motamayor J.C."/>
            <person name="Mockaitis K."/>
            <person name="Schmutz J."/>
            <person name="Haiminen N."/>
            <person name="Iii D.L."/>
            <person name="Cornejo O."/>
            <person name="Findley S.D."/>
            <person name="Zheng P."/>
            <person name="Utro F."/>
            <person name="Royaert S."/>
            <person name="Saski C."/>
            <person name="Jenkins J."/>
            <person name="Podicheti R."/>
            <person name="Zhao M."/>
            <person name="Scheffler B.E."/>
            <person name="Stack J.C."/>
            <person name="Feltus F.A."/>
            <person name="Mustiga G.M."/>
            <person name="Amores F."/>
            <person name="Phillips W."/>
            <person name="Marelli J.P."/>
            <person name="May G.D."/>
            <person name="Shapiro H."/>
            <person name="Ma J."/>
            <person name="Bustamante C.D."/>
            <person name="Schnell R.J."/>
            <person name="Main D."/>
            <person name="Gilbert D."/>
            <person name="Parida L."/>
            <person name="Kuhn D.N."/>
        </authorList>
    </citation>
    <scope>NUCLEOTIDE SEQUENCE [LARGE SCALE GENOMIC DNA]</scope>
    <source>
        <strain evidence="3">cv. Matina 1-6</strain>
    </source>
</reference>
<accession>A0A061E5Z2</accession>
<feature type="transmembrane region" description="Helical" evidence="1">
    <location>
        <begin position="7"/>
        <end position="27"/>
    </location>
</feature>
<proteinExistence type="predicted"/>
<evidence type="ECO:0000313" key="3">
    <source>
        <dbReference type="Proteomes" id="UP000026915"/>
    </source>
</evidence>
<dbReference type="AlphaFoldDB" id="A0A061E5Z2"/>
<dbReference type="InParanoid" id="A0A061E5Z2"/>
<evidence type="ECO:0000313" key="2">
    <source>
        <dbReference type="EMBL" id="EOX99751.1"/>
    </source>
</evidence>
<keyword evidence="1" id="KW-0812">Transmembrane</keyword>
<keyword evidence="1" id="KW-0472">Membrane</keyword>
<keyword evidence="1" id="KW-1133">Transmembrane helix</keyword>
<keyword evidence="3" id="KW-1185">Reference proteome</keyword>
<sequence length="112" mass="13063">MIIGKKIGLLFTGIVIILQVDVVRFLVFKRRQLLKVKGDELKILLVLEFSEFPTTEEVEWYSLILYKLILNMNILSAFAATCQRKYSEYSHEEICFIPRIWLLHFGGNLAVI</sequence>
<evidence type="ECO:0000256" key="1">
    <source>
        <dbReference type="SAM" id="Phobius"/>
    </source>
</evidence>
<dbReference type="EMBL" id="CM001880">
    <property type="protein sequence ID" value="EOX99751.1"/>
    <property type="molecule type" value="Genomic_DNA"/>
</dbReference>